<dbReference type="InterPro" id="IPR003696">
    <property type="entry name" value="Carbtransf_dom"/>
</dbReference>
<dbReference type="eggNOG" id="COG2192">
    <property type="taxonomic scope" value="Bacteria"/>
</dbReference>
<dbReference type="HOGENOM" id="CLU_014411_2_0_5"/>
<feature type="domain" description="Carbamoyltransferase" evidence="3">
    <location>
        <begin position="46"/>
        <end position="409"/>
    </location>
</feature>
<evidence type="ECO:0000259" key="3">
    <source>
        <dbReference type="Pfam" id="PF02543"/>
    </source>
</evidence>
<dbReference type="AlphaFoldDB" id="V6F7G3"/>
<dbReference type="InterPro" id="IPR031730">
    <property type="entry name" value="Carbam_trans_C"/>
</dbReference>
<dbReference type="GO" id="GO:0016740">
    <property type="term" value="F:transferase activity"/>
    <property type="evidence" value="ECO:0007669"/>
    <property type="project" value="UniProtKB-KW"/>
</dbReference>
<evidence type="ECO:0000313" key="5">
    <source>
        <dbReference type="EMBL" id="CDL01404.1"/>
    </source>
</evidence>
<evidence type="ECO:0000259" key="4">
    <source>
        <dbReference type="Pfam" id="PF16861"/>
    </source>
</evidence>
<dbReference type="Gene3D" id="3.30.420.40">
    <property type="match status" value="2"/>
</dbReference>
<feature type="compositionally biased region" description="Basic residues" evidence="2">
    <location>
        <begin position="1"/>
        <end position="12"/>
    </location>
</feature>
<dbReference type="Pfam" id="PF02543">
    <property type="entry name" value="Carbam_trans_N"/>
    <property type="match status" value="1"/>
</dbReference>
<dbReference type="InterPro" id="IPR051338">
    <property type="entry name" value="NodU/CmcH_Carbamoyltrnsfr"/>
</dbReference>
<dbReference type="InterPro" id="IPR043129">
    <property type="entry name" value="ATPase_NBD"/>
</dbReference>
<dbReference type="CDD" id="cd24100">
    <property type="entry name" value="ASKHA_NBD_MJ1051-like_N"/>
    <property type="match status" value="1"/>
</dbReference>
<dbReference type="Pfam" id="PF16861">
    <property type="entry name" value="Carbam_trans_C"/>
    <property type="match status" value="1"/>
</dbReference>
<protein>
    <submittedName>
        <fullName evidence="5">Predicted carbamoyl transferase</fullName>
    </submittedName>
</protein>
<reference evidence="5 6" key="1">
    <citation type="journal article" date="2014" name="Genome Announc.">
        <title>Complete genome sequence of Magnetospirillum gryphiswaldense MSR-1.</title>
        <authorList>
            <person name="Wang X."/>
            <person name="Wang Q."/>
            <person name="Zhang W."/>
            <person name="Wang Y."/>
            <person name="Li L."/>
            <person name="Wen T."/>
            <person name="Zhang T."/>
            <person name="Zhang Y."/>
            <person name="Xu J."/>
            <person name="Hu J."/>
            <person name="Li S."/>
            <person name="Liu L."/>
            <person name="Liu J."/>
            <person name="Jiang W."/>
            <person name="Tian J."/>
            <person name="Li Y."/>
            <person name="Schuler D."/>
            <person name="Wang L."/>
            <person name="Li J."/>
        </authorList>
    </citation>
    <scope>NUCLEOTIDE SEQUENCE [LARGE SCALE GENOMIC DNA]</scope>
    <source>
        <strain evidence="6">DSM 6361 / JCM 21280 / NBRC 15271 / MSR-1</strain>
    </source>
</reference>
<feature type="domain" description="Carbamoyltransferase C-terminal" evidence="4">
    <location>
        <begin position="468"/>
        <end position="640"/>
    </location>
</feature>
<evidence type="ECO:0000256" key="1">
    <source>
        <dbReference type="ARBA" id="ARBA00006129"/>
    </source>
</evidence>
<sequence length="644" mass="71330">MEPPHAARRPRRPPQCCSRSSLTTAPPLGKTGMKQGSFVVLALYEVHMASAALMIDGIVVAATHEERFTRHKNEMGFPVHAARYCLQAAGVSPSEVDVVAILNHHFDQNGVANLLFKRMSRYSREDWLEENEKFWKPTLMEGRNVGRSYFHLMGGWSRVASDHHYDLSALNVDAAPDALAAVFNAMRRDAVRRLLDIPPERVRFLPHYMCHHHHAYYSGPLRGSGVAVIHAEGDGGEYNQAVSLPTPQGLRIVAGTRLFNLGRLYQWMTLMLGMSPYGHEYKVMGLAPYANDKEQARSLKVFERYFKTDTARMVIEFDQRPADMFYTFRDQLQTHRFDGIAGALQQVTEDRLVEWLAAVVAQTGCRKLAYGGGVAMNVKANLRLAALPEVERLFVPLSPADESNVFGAAYWLTEEHFLATGRAPDTIPALPHAYWGPDYTIAEARAALAAMDLSGFEVSENPEIDHIAALLAEGCVVGRCLGREEFGQRALGNRSILAHPGLPGTVDKINHQIKHRDFWMPFAPTILAECAGDYLDNPNGLDAPFMTIGFATTASGAQALSQALHPADRSARPQILEQQANPAYHALLTAFRARTGIGALLNTSFNLHGEPIVSSPADALRVFRLTELDAVWIEGHLVRRKRGA</sequence>
<keyword evidence="6" id="KW-1185">Reference proteome</keyword>
<dbReference type="STRING" id="1430440.MGMSRv2__4189"/>
<evidence type="ECO:0000256" key="2">
    <source>
        <dbReference type="SAM" id="MobiDB-lite"/>
    </source>
</evidence>
<proteinExistence type="inferred from homology"/>
<evidence type="ECO:0000313" key="6">
    <source>
        <dbReference type="Proteomes" id="UP000018922"/>
    </source>
</evidence>
<feature type="region of interest" description="Disordered" evidence="2">
    <location>
        <begin position="1"/>
        <end position="29"/>
    </location>
</feature>
<dbReference type="Gene3D" id="3.90.870.20">
    <property type="entry name" value="Carbamoyltransferase, C-terminal domain"/>
    <property type="match status" value="1"/>
</dbReference>
<dbReference type="KEGG" id="mgy:MGMSRv2__4189"/>
<dbReference type="EMBL" id="HG794546">
    <property type="protein sequence ID" value="CDL01404.1"/>
    <property type="molecule type" value="Genomic_DNA"/>
</dbReference>
<comment type="similarity">
    <text evidence="1">Belongs to the NodU/CmcH family.</text>
</comment>
<keyword evidence="5" id="KW-0808">Transferase</keyword>
<dbReference type="PANTHER" id="PTHR34847:SF1">
    <property type="entry name" value="NODULATION PROTEIN U"/>
    <property type="match status" value="1"/>
</dbReference>
<accession>V6F7G3</accession>
<dbReference type="Proteomes" id="UP000018922">
    <property type="component" value="Chromosome I"/>
</dbReference>
<gene>
    <name evidence="5" type="ordered locus">MGMSRv2__4189</name>
</gene>
<dbReference type="SUPFAM" id="SSF53067">
    <property type="entry name" value="Actin-like ATPase domain"/>
    <property type="match status" value="1"/>
</dbReference>
<name>V6F7G3_MAGGM</name>
<organism evidence="5 6">
    <name type="scientific">Magnetospirillum gryphiswaldense (strain DSM 6361 / JCM 21280 / NBRC 15271 / MSR-1)</name>
    <dbReference type="NCBI Taxonomy" id="431944"/>
    <lineage>
        <taxon>Bacteria</taxon>
        <taxon>Pseudomonadati</taxon>
        <taxon>Pseudomonadota</taxon>
        <taxon>Alphaproteobacteria</taxon>
        <taxon>Rhodospirillales</taxon>
        <taxon>Rhodospirillaceae</taxon>
        <taxon>Magnetospirillum</taxon>
    </lineage>
</organism>
<dbReference type="PANTHER" id="PTHR34847">
    <property type="entry name" value="NODULATION PROTEIN U"/>
    <property type="match status" value="1"/>
</dbReference>
<dbReference type="InterPro" id="IPR038152">
    <property type="entry name" value="Carbam_trans_C_sf"/>
</dbReference>